<accession>A0A6H0Y525</accession>
<feature type="chain" id="PRO_5026156223" description="Receptor L-domain domain-containing protein" evidence="2">
    <location>
        <begin position="21"/>
        <end position="593"/>
    </location>
</feature>
<dbReference type="SUPFAM" id="SSF52058">
    <property type="entry name" value="L domain-like"/>
    <property type="match status" value="1"/>
</dbReference>
<organism evidence="3 4">
    <name type="scientific">Peltaster fructicola</name>
    <dbReference type="NCBI Taxonomy" id="286661"/>
    <lineage>
        <taxon>Eukaryota</taxon>
        <taxon>Fungi</taxon>
        <taxon>Dikarya</taxon>
        <taxon>Ascomycota</taxon>
        <taxon>Pezizomycotina</taxon>
        <taxon>Dothideomycetes</taxon>
        <taxon>Dothideomycetes incertae sedis</taxon>
        <taxon>Peltaster</taxon>
    </lineage>
</organism>
<feature type="compositionally biased region" description="Low complexity" evidence="1">
    <location>
        <begin position="547"/>
        <end position="559"/>
    </location>
</feature>
<reference evidence="3 4" key="1">
    <citation type="journal article" date="2016" name="Sci. Rep.">
        <title>Peltaster fructicola genome reveals evolution from an invasive phytopathogen to an ectophytic parasite.</title>
        <authorList>
            <person name="Xu C."/>
            <person name="Chen H."/>
            <person name="Gleason M.L."/>
            <person name="Xu J.R."/>
            <person name="Liu H."/>
            <person name="Zhang R."/>
            <person name="Sun G."/>
        </authorList>
    </citation>
    <scope>NUCLEOTIDE SEQUENCE [LARGE SCALE GENOMIC DNA]</scope>
    <source>
        <strain evidence="3 4">LNHT1506</strain>
    </source>
</reference>
<keyword evidence="4" id="KW-1185">Reference proteome</keyword>
<evidence type="ECO:0000256" key="2">
    <source>
        <dbReference type="SAM" id="SignalP"/>
    </source>
</evidence>
<proteinExistence type="predicted"/>
<name>A0A6H0Y525_9PEZI</name>
<feature type="compositionally biased region" description="Polar residues" evidence="1">
    <location>
        <begin position="509"/>
        <end position="520"/>
    </location>
</feature>
<protein>
    <recommendedName>
        <fullName evidence="5">Receptor L-domain domain-containing protein</fullName>
    </recommendedName>
</protein>
<evidence type="ECO:0000313" key="4">
    <source>
        <dbReference type="Proteomes" id="UP000503462"/>
    </source>
</evidence>
<evidence type="ECO:0008006" key="5">
    <source>
        <dbReference type="Google" id="ProtNLM"/>
    </source>
</evidence>
<dbReference type="Proteomes" id="UP000503462">
    <property type="component" value="Chromosome 5"/>
</dbReference>
<dbReference type="OrthoDB" id="536881at2759"/>
<feature type="region of interest" description="Disordered" evidence="1">
    <location>
        <begin position="509"/>
        <end position="581"/>
    </location>
</feature>
<gene>
    <name evidence="3" type="ORF">AMS68_007620</name>
</gene>
<keyword evidence="2" id="KW-0732">Signal</keyword>
<evidence type="ECO:0000256" key="1">
    <source>
        <dbReference type="SAM" id="MobiDB-lite"/>
    </source>
</evidence>
<dbReference type="AlphaFoldDB" id="A0A6H0Y525"/>
<evidence type="ECO:0000313" key="3">
    <source>
        <dbReference type="EMBL" id="QIX02103.1"/>
    </source>
</evidence>
<sequence length="593" mass="61882">MSRYHQALAVAICYAALGAAQTSIESTPTSMACGIHDGSTVYSVTSTPLATSLASCETFYGNVLVSNPYTSGAVFDLTGLRTISQGSLAITWLPNGTVTSSTPLDIATEYAVNGTEGLYADLTVLSANAYTEINYHPPVPTFPADPTMQISLGSVLSLRNTSRSSANFTFHSGTDVMITDNPLLLDVSLSGSVPGNITIRASGTQTTQGGCSIDLGNMTAMNNVEIRDATSIRMKPLLTSTTSLTQISGNVSIVNNSIIEFQASSLQTVLHSLTFVDNLDLNFLSLPALAYVGGDFRIVGSPNFNETSTVPRILQEGTSDFTIPALNRVGGSFELSGSFTGLQLDSLSSVAGDMTINTTRNMSCQAAAKSFASLTSKSFTCKSANDTFSNVADSDKTTTSGGTRLSSAAKAGIGLGASFGVIACAAIVFAKTLPDTYHYDQPQQTSTYDKAELPNDDVRLEMGEDEACTKAPQELVATPARRQGKSIPVTSVLVEAPGDMTWPVQSVHQQVTPASLTSSDEAAGTGSTGVSPMSSPGVRGSRIVRGLSPLSSPSSLQSLRQTPAGHDRPVSAISTQQEHQAVHRGLATVDESG</sequence>
<dbReference type="EMBL" id="CP051143">
    <property type="protein sequence ID" value="QIX02103.1"/>
    <property type="molecule type" value="Genomic_DNA"/>
</dbReference>
<feature type="signal peptide" evidence="2">
    <location>
        <begin position="1"/>
        <end position="20"/>
    </location>
</feature>